<feature type="domain" description="Reverse transcriptase" evidence="1">
    <location>
        <begin position="59"/>
        <end position="238"/>
    </location>
</feature>
<dbReference type="AlphaFoldDB" id="A0A2P4YAM0"/>
<reference evidence="2 3" key="1">
    <citation type="journal article" date="2017" name="Genome Biol. Evol.">
        <title>Phytophthora megakarya and P. palmivora, closely related causal agents of cacao black pod rot, underwent increases in genome sizes and gene numbers by different mechanisms.</title>
        <authorList>
            <person name="Ali S.S."/>
            <person name="Shao J."/>
            <person name="Lary D.J."/>
            <person name="Kronmiller B."/>
            <person name="Shen D."/>
            <person name="Strem M.D."/>
            <person name="Amoako-Attah I."/>
            <person name="Akrofi A.Y."/>
            <person name="Begoude B.A."/>
            <person name="Ten Hoopen G.M."/>
            <person name="Coulibaly K."/>
            <person name="Kebe B.I."/>
            <person name="Melnick R.L."/>
            <person name="Guiltinan M.J."/>
            <person name="Tyler B.M."/>
            <person name="Meinhardt L.W."/>
            <person name="Bailey B.A."/>
        </authorList>
    </citation>
    <scope>NUCLEOTIDE SEQUENCE [LARGE SCALE GENOMIC DNA]</scope>
    <source>
        <strain evidence="3">sbr112.9</strain>
    </source>
</reference>
<accession>A0A2P4YAM0</accession>
<keyword evidence="3" id="KW-1185">Reference proteome</keyword>
<dbReference type="InterPro" id="IPR051320">
    <property type="entry name" value="Viral_Replic_Matur_Polypro"/>
</dbReference>
<dbReference type="CDD" id="cd01647">
    <property type="entry name" value="RT_LTR"/>
    <property type="match status" value="1"/>
</dbReference>
<dbReference type="InterPro" id="IPR043502">
    <property type="entry name" value="DNA/RNA_pol_sf"/>
</dbReference>
<evidence type="ECO:0000259" key="1">
    <source>
        <dbReference type="PROSITE" id="PS50878"/>
    </source>
</evidence>
<dbReference type="Proteomes" id="UP000237271">
    <property type="component" value="Unassembled WGS sequence"/>
</dbReference>
<dbReference type="PANTHER" id="PTHR33064">
    <property type="entry name" value="POL PROTEIN"/>
    <property type="match status" value="1"/>
</dbReference>
<dbReference type="InterPro" id="IPR043128">
    <property type="entry name" value="Rev_trsase/Diguanyl_cyclase"/>
</dbReference>
<dbReference type="OrthoDB" id="420169at2759"/>
<dbReference type="Gene3D" id="3.10.10.10">
    <property type="entry name" value="HIV Type 1 Reverse Transcriptase, subunit A, domain 1"/>
    <property type="match status" value="1"/>
</dbReference>
<dbReference type="Gene3D" id="3.30.70.270">
    <property type="match status" value="1"/>
</dbReference>
<protein>
    <recommendedName>
        <fullName evidence="1">Reverse transcriptase domain-containing protein</fullName>
    </recommendedName>
</protein>
<evidence type="ECO:0000313" key="2">
    <source>
        <dbReference type="EMBL" id="POM74838.1"/>
    </source>
</evidence>
<proteinExistence type="predicted"/>
<dbReference type="SUPFAM" id="SSF56672">
    <property type="entry name" value="DNA/RNA polymerases"/>
    <property type="match status" value="1"/>
</dbReference>
<comment type="caution">
    <text evidence="2">The sequence shown here is derived from an EMBL/GenBank/DDBJ whole genome shotgun (WGS) entry which is preliminary data.</text>
</comment>
<sequence length="243" mass="27645">MGVCCCPFGQALNEHIPFFVEPLKVRLQPDAQPYRSGTRKYPEPKRKFLRDFVQELESNGLVRRNNTSRWACPALPVVKSHSEDFRCTIDYRPVNRVTIALAGATPNLLSVIQSVKGAYGFGLFDLFKGFWQLPLDVASQELFSFVTEDGVFTPTRVPQGASDSAMHFQLQMQNCFQDMLYVSVLVWIDDLLLFARTAEHYLANLEQFFQVLRTHRLKLNAKKCVLFATKVTWCGKVVDGEGI</sequence>
<dbReference type="EMBL" id="NCKW01004358">
    <property type="protein sequence ID" value="POM74838.1"/>
    <property type="molecule type" value="Genomic_DNA"/>
</dbReference>
<dbReference type="InterPro" id="IPR000477">
    <property type="entry name" value="RT_dom"/>
</dbReference>
<dbReference type="PANTHER" id="PTHR33064:SF37">
    <property type="entry name" value="RIBONUCLEASE H"/>
    <property type="match status" value="1"/>
</dbReference>
<dbReference type="Pfam" id="PF00078">
    <property type="entry name" value="RVT_1"/>
    <property type="match status" value="1"/>
</dbReference>
<name>A0A2P4YAM0_9STRA</name>
<gene>
    <name evidence="2" type="ORF">PHPALM_8140</name>
</gene>
<organism evidence="2 3">
    <name type="scientific">Phytophthora palmivora</name>
    <dbReference type="NCBI Taxonomy" id="4796"/>
    <lineage>
        <taxon>Eukaryota</taxon>
        <taxon>Sar</taxon>
        <taxon>Stramenopiles</taxon>
        <taxon>Oomycota</taxon>
        <taxon>Peronosporomycetes</taxon>
        <taxon>Peronosporales</taxon>
        <taxon>Peronosporaceae</taxon>
        <taxon>Phytophthora</taxon>
    </lineage>
</organism>
<evidence type="ECO:0000313" key="3">
    <source>
        <dbReference type="Proteomes" id="UP000237271"/>
    </source>
</evidence>
<dbReference type="PROSITE" id="PS50878">
    <property type="entry name" value="RT_POL"/>
    <property type="match status" value="1"/>
</dbReference>